<dbReference type="PROSITE" id="PS51888">
    <property type="entry name" value="CLIP"/>
    <property type="match status" value="1"/>
</dbReference>
<dbReference type="PRINTS" id="PR00722">
    <property type="entry name" value="CHYMOTRYPSIN"/>
</dbReference>
<dbReference type="PANTHER" id="PTHR24258">
    <property type="entry name" value="SERINE PROTEASE-RELATED"/>
    <property type="match status" value="1"/>
</dbReference>
<evidence type="ECO:0000256" key="1">
    <source>
        <dbReference type="ARBA" id="ARBA00022670"/>
    </source>
</evidence>
<feature type="chain" id="PRO_5033107429" description="CLIP domain-containing serine protease" evidence="11">
    <location>
        <begin position="23"/>
        <end position="490"/>
    </location>
</feature>
<dbReference type="Pfam" id="PF00089">
    <property type="entry name" value="Trypsin"/>
    <property type="match status" value="1"/>
</dbReference>
<feature type="domain" description="Clip" evidence="14">
    <location>
        <begin position="35"/>
        <end position="92"/>
    </location>
</feature>
<dbReference type="InterPro" id="IPR001314">
    <property type="entry name" value="Peptidase_S1A"/>
</dbReference>
<dbReference type="InterPro" id="IPR018114">
    <property type="entry name" value="TRYPSIN_HIS"/>
</dbReference>
<dbReference type="EMBL" id="CAJHJT010000034">
    <property type="protein sequence ID" value="CAD7004321.1"/>
    <property type="molecule type" value="Genomic_DNA"/>
</dbReference>
<dbReference type="Gene3D" id="2.40.10.10">
    <property type="entry name" value="Trypsin-like serine proteases"/>
    <property type="match status" value="2"/>
</dbReference>
<dbReference type="GO" id="GO:0005576">
    <property type="term" value="C:extracellular region"/>
    <property type="evidence" value="ECO:0007669"/>
    <property type="project" value="UniProtKB-SubCell"/>
</dbReference>
<dbReference type="InterPro" id="IPR009003">
    <property type="entry name" value="Peptidase_S1_PA"/>
</dbReference>
<dbReference type="Proteomes" id="UP000606786">
    <property type="component" value="Unassembled WGS sequence"/>
</dbReference>
<evidence type="ECO:0000259" key="13">
    <source>
        <dbReference type="PROSITE" id="PS50240"/>
    </source>
</evidence>
<gene>
    <name evidence="15" type="ORF">CCAP1982_LOCUS12740</name>
</gene>
<evidence type="ECO:0000256" key="4">
    <source>
        <dbReference type="ARBA" id="ARBA00022825"/>
    </source>
</evidence>
<accession>A0A811V0D7</accession>
<evidence type="ECO:0000256" key="11">
    <source>
        <dbReference type="RuleBase" id="RU366078"/>
    </source>
</evidence>
<evidence type="ECO:0000256" key="12">
    <source>
        <dbReference type="SAM" id="MobiDB-lite"/>
    </source>
</evidence>
<evidence type="ECO:0000256" key="7">
    <source>
        <dbReference type="ARBA" id="ARBA00023157"/>
    </source>
</evidence>
<evidence type="ECO:0000256" key="9">
    <source>
        <dbReference type="ARBA" id="ARBA00024195"/>
    </source>
</evidence>
<dbReference type="OrthoDB" id="425190at2759"/>
<dbReference type="Gene3D" id="3.30.1640.30">
    <property type="match status" value="2"/>
</dbReference>
<keyword evidence="3 10" id="KW-0378">Hydrolase</keyword>
<keyword evidence="7" id="KW-1015">Disulfide bond</keyword>
<dbReference type="CDD" id="cd00190">
    <property type="entry name" value="Tryp_SPc"/>
    <property type="match status" value="1"/>
</dbReference>
<dbReference type="InterPro" id="IPR033116">
    <property type="entry name" value="TRYPSIN_SER"/>
</dbReference>
<sequence>MCKSKCVIALLQFVFTLATTSAHGWMAFEVPANNACRTPLGDWGQCVSLKYCQEVLTLYEKLNVNQATRYSKVLRNICYNRVTPDNYPILCCRRPTFGDTSQDDNQIVPITPVPTSAKSTTTTTTTTVSPVYNSDERSGSDDINSPPETCRVPHDGSQGSCKPFQSCEVLLRRAQQNPTDTEFRKQLELSNAICYSIGTNICCPKVEQRKPVTRSNGATWHLPTEDEGCGLTRPSSLSTKVVGGGDSQMGAWPWMALIGYDRYSLSPFRCGGSLITARHVLTAAHCILRDLSFVRLGEYDLSTETETKHVDIDVVKSVKHPNFGGRDRRYDIAILYLEKNVEFTDLICPICLPFSTQLRNKSYVGYHPFVAGWGRLMEGGRSSNILQELQIEIMDNSVCRQSYEANRRLVSSQQFDETVVCAGDLGGGRDTCGGDSGGPLMMAEPYKGITRFYALGVVSYGIGCGRIGIPGVYTSTRSYMDWILECLAET</sequence>
<keyword evidence="8" id="KW-0325">Glycoprotein</keyword>
<evidence type="ECO:0000256" key="10">
    <source>
        <dbReference type="RuleBase" id="RU363034"/>
    </source>
</evidence>
<dbReference type="GO" id="GO:0004252">
    <property type="term" value="F:serine-type endopeptidase activity"/>
    <property type="evidence" value="ECO:0007669"/>
    <property type="project" value="UniProtKB-UniRule"/>
</dbReference>
<dbReference type="PROSITE" id="PS00135">
    <property type="entry name" value="TRYPSIN_SER"/>
    <property type="match status" value="1"/>
</dbReference>
<evidence type="ECO:0000313" key="15">
    <source>
        <dbReference type="EMBL" id="CAD7004321.1"/>
    </source>
</evidence>
<keyword evidence="5" id="KW-0106">Calcium</keyword>
<keyword evidence="16" id="KW-1185">Reference proteome</keyword>
<dbReference type="SUPFAM" id="SSF50494">
    <property type="entry name" value="Trypsin-like serine proteases"/>
    <property type="match status" value="1"/>
</dbReference>
<feature type="region of interest" description="Disordered" evidence="12">
    <location>
        <begin position="103"/>
        <end position="159"/>
    </location>
</feature>
<dbReference type="FunFam" id="2.40.10.10:FF:000028">
    <property type="entry name" value="Serine protease easter"/>
    <property type="match status" value="1"/>
</dbReference>
<keyword evidence="11" id="KW-0964">Secreted</keyword>
<dbReference type="PROSITE" id="PS00134">
    <property type="entry name" value="TRYPSIN_HIS"/>
    <property type="match status" value="1"/>
</dbReference>
<keyword evidence="4 10" id="KW-0720">Serine protease</keyword>
<organism evidence="15 16">
    <name type="scientific">Ceratitis capitata</name>
    <name type="common">Mediterranean fruit fly</name>
    <name type="synonym">Tephritis capitata</name>
    <dbReference type="NCBI Taxonomy" id="7213"/>
    <lineage>
        <taxon>Eukaryota</taxon>
        <taxon>Metazoa</taxon>
        <taxon>Ecdysozoa</taxon>
        <taxon>Arthropoda</taxon>
        <taxon>Hexapoda</taxon>
        <taxon>Insecta</taxon>
        <taxon>Pterygota</taxon>
        <taxon>Neoptera</taxon>
        <taxon>Endopterygota</taxon>
        <taxon>Diptera</taxon>
        <taxon>Brachycera</taxon>
        <taxon>Muscomorpha</taxon>
        <taxon>Tephritoidea</taxon>
        <taxon>Tephritidae</taxon>
        <taxon>Ceratitis</taxon>
        <taxon>Ceratitis</taxon>
    </lineage>
</organism>
<reference evidence="15" key="1">
    <citation type="submission" date="2020-11" db="EMBL/GenBank/DDBJ databases">
        <authorList>
            <person name="Whitehead M."/>
        </authorList>
    </citation>
    <scope>NUCLEOTIDE SEQUENCE</scope>
    <source>
        <strain evidence="15">EGII</strain>
    </source>
</reference>
<evidence type="ECO:0000256" key="8">
    <source>
        <dbReference type="ARBA" id="ARBA00023180"/>
    </source>
</evidence>
<feature type="signal peptide" evidence="11">
    <location>
        <begin position="1"/>
        <end position="22"/>
    </location>
</feature>
<dbReference type="SMART" id="SM00020">
    <property type="entry name" value="Tryp_SPc"/>
    <property type="match status" value="1"/>
</dbReference>
<dbReference type="EC" id="3.4.21.-" evidence="10"/>
<evidence type="ECO:0000256" key="6">
    <source>
        <dbReference type="ARBA" id="ARBA00023145"/>
    </source>
</evidence>
<keyword evidence="1 10" id="KW-0645">Protease</keyword>
<dbReference type="PANTHER" id="PTHR24258:SF116">
    <property type="entry name" value="FI16631P1-RELATED"/>
    <property type="match status" value="1"/>
</dbReference>
<dbReference type="InterPro" id="IPR022700">
    <property type="entry name" value="CLIP"/>
</dbReference>
<keyword evidence="2 11" id="KW-0732">Signal</keyword>
<evidence type="ECO:0000313" key="16">
    <source>
        <dbReference type="Proteomes" id="UP000606786"/>
    </source>
</evidence>
<dbReference type="InterPro" id="IPR001254">
    <property type="entry name" value="Trypsin_dom"/>
</dbReference>
<evidence type="ECO:0000256" key="2">
    <source>
        <dbReference type="ARBA" id="ARBA00022729"/>
    </source>
</evidence>
<protein>
    <recommendedName>
        <fullName evidence="11">CLIP domain-containing serine protease</fullName>
        <ecNumber evidence="10">3.4.21.-</ecNumber>
    </recommendedName>
</protein>
<keyword evidence="6" id="KW-0865">Zymogen</keyword>
<dbReference type="Pfam" id="PF12032">
    <property type="entry name" value="CLIP"/>
    <property type="match status" value="1"/>
</dbReference>
<comment type="domain">
    <text evidence="11">The clip domain consists of 35-55 residues which are 'knitted' together usually by 3 conserved disulfide bonds forming a clip-like compact structure.</text>
</comment>
<dbReference type="GO" id="GO:0006508">
    <property type="term" value="P:proteolysis"/>
    <property type="evidence" value="ECO:0007669"/>
    <property type="project" value="UniProtKB-KW"/>
</dbReference>
<feature type="domain" description="Peptidase S1" evidence="13">
    <location>
        <begin position="241"/>
        <end position="488"/>
    </location>
</feature>
<evidence type="ECO:0000259" key="14">
    <source>
        <dbReference type="PROSITE" id="PS51888"/>
    </source>
</evidence>
<comment type="similarity">
    <text evidence="9 11">Belongs to the peptidase S1 family. CLIP subfamily.</text>
</comment>
<name>A0A811V0D7_CERCA</name>
<dbReference type="SMART" id="SM00680">
    <property type="entry name" value="CLIP"/>
    <property type="match status" value="2"/>
</dbReference>
<evidence type="ECO:0000256" key="3">
    <source>
        <dbReference type="ARBA" id="ARBA00022801"/>
    </source>
</evidence>
<feature type="compositionally biased region" description="Low complexity" evidence="12">
    <location>
        <begin position="113"/>
        <end position="131"/>
    </location>
</feature>
<dbReference type="PROSITE" id="PS50240">
    <property type="entry name" value="TRYPSIN_DOM"/>
    <property type="match status" value="1"/>
</dbReference>
<evidence type="ECO:0000256" key="5">
    <source>
        <dbReference type="ARBA" id="ARBA00022837"/>
    </source>
</evidence>
<proteinExistence type="inferred from homology"/>
<dbReference type="InterPro" id="IPR043504">
    <property type="entry name" value="Peptidase_S1_PA_chymotrypsin"/>
</dbReference>
<comment type="caution">
    <text evidence="15">The sequence shown here is derived from an EMBL/GenBank/DDBJ whole genome shotgun (WGS) entry which is preliminary data.</text>
</comment>
<comment type="subcellular location">
    <subcellularLocation>
        <location evidence="11">Secreted</location>
    </subcellularLocation>
</comment>
<dbReference type="FunFam" id="2.40.10.10:FF:000134">
    <property type="entry name" value="Uncharacterized protein, isoform B"/>
    <property type="match status" value="1"/>
</dbReference>
<dbReference type="InterPro" id="IPR038565">
    <property type="entry name" value="CLIP_sf"/>
</dbReference>
<dbReference type="AlphaFoldDB" id="A0A811V0D7"/>